<gene>
    <name evidence="2" type="ORF">BSTOLATCC_MIC303</name>
</gene>
<dbReference type="EMBL" id="CAJZBQ010000001">
    <property type="protein sequence ID" value="CAG9310094.1"/>
    <property type="molecule type" value="Genomic_DNA"/>
</dbReference>
<evidence type="ECO:0000313" key="3">
    <source>
        <dbReference type="Proteomes" id="UP001162131"/>
    </source>
</evidence>
<evidence type="ECO:0000313" key="2">
    <source>
        <dbReference type="EMBL" id="CAG9310094.1"/>
    </source>
</evidence>
<dbReference type="Proteomes" id="UP001162131">
    <property type="component" value="Unassembled WGS sequence"/>
</dbReference>
<accession>A0AAU9IG67</accession>
<comment type="caution">
    <text evidence="2">The sequence shown here is derived from an EMBL/GenBank/DDBJ whole genome shotgun (WGS) entry which is preliminary data.</text>
</comment>
<organism evidence="2 3">
    <name type="scientific">Blepharisma stoltei</name>
    <dbReference type="NCBI Taxonomy" id="1481888"/>
    <lineage>
        <taxon>Eukaryota</taxon>
        <taxon>Sar</taxon>
        <taxon>Alveolata</taxon>
        <taxon>Ciliophora</taxon>
        <taxon>Postciliodesmatophora</taxon>
        <taxon>Heterotrichea</taxon>
        <taxon>Heterotrichida</taxon>
        <taxon>Blepharismidae</taxon>
        <taxon>Blepharisma</taxon>
    </lineage>
</organism>
<feature type="coiled-coil region" evidence="1">
    <location>
        <begin position="37"/>
        <end position="64"/>
    </location>
</feature>
<proteinExistence type="predicted"/>
<reference evidence="2" key="1">
    <citation type="submission" date="2021-09" db="EMBL/GenBank/DDBJ databases">
        <authorList>
            <consortium name="AG Swart"/>
            <person name="Singh M."/>
            <person name="Singh A."/>
            <person name="Seah K."/>
            <person name="Emmerich C."/>
        </authorList>
    </citation>
    <scope>NUCLEOTIDE SEQUENCE</scope>
    <source>
        <strain evidence="2">ATCC30299</strain>
    </source>
</reference>
<sequence>MNFDEETDKEYENNAIKLLQNQLSKLTVQSRSLCQSLKGEKERLERLSSQLHLTKQQIDFFSQETHRALEGIKDANWQFTKEICSELGKIKNPTNTLLEVCDKFMLMLDQKDRSWKTFRAITKNYSPLRSLMSSVQAENLTDEQVNEILPIWKKQQQIQAKLQKVSKGAQVIAEWISYSVEYKLKKETLTSSKRRLPELEKKVKNQVSKIAEINAQILILEEQISEVKINIDNSPGDEEEQTEEEMSVISMRSTNLSVKPKNEEKVVSFAQDGFAEEIVQRSNIKDTLSEVPNEGCDIKEQNILIDTPRFIESKFPNFNLMSEDLYGEEPKKSKEDEDHVDIIYEDNHELMGCCRSRFFCF</sequence>
<keyword evidence="1" id="KW-0175">Coiled coil</keyword>
<keyword evidence="3" id="KW-1185">Reference proteome</keyword>
<dbReference type="Gene3D" id="1.20.920.20">
    <property type="match status" value="1"/>
</dbReference>
<evidence type="ECO:0000256" key="1">
    <source>
        <dbReference type="SAM" id="Coils"/>
    </source>
</evidence>
<name>A0AAU9IG67_9CILI</name>
<dbReference type="AlphaFoldDB" id="A0AAU9IG67"/>
<protein>
    <submittedName>
        <fullName evidence="2">Uncharacterized protein</fullName>
    </submittedName>
</protein>
<feature type="coiled-coil region" evidence="1">
    <location>
        <begin position="196"/>
        <end position="230"/>
    </location>
</feature>